<dbReference type="PIRSF" id="PIRSF000193">
    <property type="entry name" value="Pyrrol-5-carb_rd"/>
    <property type="match status" value="1"/>
</dbReference>
<dbReference type="EMBL" id="FORY01000009">
    <property type="protein sequence ID" value="SFJ73684.1"/>
    <property type="molecule type" value="Genomic_DNA"/>
</dbReference>
<dbReference type="Gene3D" id="3.40.50.720">
    <property type="entry name" value="NAD(P)-binding Rossmann-like Domain"/>
    <property type="match status" value="1"/>
</dbReference>
<keyword evidence="2" id="KW-0521">NADP</keyword>
<dbReference type="SUPFAM" id="SSF51735">
    <property type="entry name" value="NAD(P)-binding Rossmann-fold domains"/>
    <property type="match status" value="1"/>
</dbReference>
<dbReference type="InterPro" id="IPR029036">
    <property type="entry name" value="P5CR_dimer"/>
</dbReference>
<reference evidence="5 6" key="1">
    <citation type="submission" date="2016-10" db="EMBL/GenBank/DDBJ databases">
        <authorList>
            <person name="de Groot N.N."/>
        </authorList>
    </citation>
    <scope>NUCLEOTIDE SEQUENCE [LARGE SCALE GENOMIC DNA]</scope>
    <source>
        <strain evidence="5 6">CGMCC 1.8891</strain>
    </source>
</reference>
<evidence type="ECO:0000259" key="4">
    <source>
        <dbReference type="Pfam" id="PF14748"/>
    </source>
</evidence>
<accession>A0A1I3TR02</accession>
<evidence type="ECO:0000259" key="3">
    <source>
        <dbReference type="Pfam" id="PF03807"/>
    </source>
</evidence>
<protein>
    <submittedName>
        <fullName evidence="5">Pyrroline-5-carboxylate reductase</fullName>
    </submittedName>
</protein>
<feature type="domain" description="Pyrroline-5-carboxylate reductase dimerisation" evidence="4">
    <location>
        <begin position="159"/>
        <end position="252"/>
    </location>
</feature>
<dbReference type="GeneID" id="98665603"/>
<dbReference type="InterPro" id="IPR008927">
    <property type="entry name" value="6-PGluconate_DH-like_C_sf"/>
</dbReference>
<name>A0A1I3TR02_9RHOB</name>
<dbReference type="GO" id="GO:0055129">
    <property type="term" value="P:L-proline biosynthetic process"/>
    <property type="evidence" value="ECO:0007669"/>
    <property type="project" value="TreeGrafter"/>
</dbReference>
<evidence type="ECO:0000256" key="2">
    <source>
        <dbReference type="PIRSR" id="PIRSR000193-1"/>
    </source>
</evidence>
<sequence length="257" mass="27654">MKIGFIGTGTISEAVITGMMRAGLDIDEIIVSARSRKTSSDLAARYGCVSVCEDNQDIVNQSDLLFLAVLPQIAEEVTTPLSFRADQEVCSLIATIPVEKITAWGGEVARITRAVPLPPVVELNGITVLSGPSERVETIFNALGGAIVTKSLREFDAYTVPGSSMGLYFGIQELIAEWIKDQGGDRQEARRFIASLFAALSRTAEQSEDSFSVLRSEHSTPGGLNEQMFRVFCGSGGKDALNDAMNTVADRITKARS</sequence>
<dbReference type="NCBIfam" id="NF005063">
    <property type="entry name" value="PRK06476.1"/>
    <property type="match status" value="1"/>
</dbReference>
<comment type="similarity">
    <text evidence="1">Belongs to the pyrroline-5-carboxylate reductase family.</text>
</comment>
<dbReference type="InterPro" id="IPR036291">
    <property type="entry name" value="NAD(P)-bd_dom_sf"/>
</dbReference>
<dbReference type="AlphaFoldDB" id="A0A1I3TR02"/>
<dbReference type="Proteomes" id="UP000183299">
    <property type="component" value="Unassembled WGS sequence"/>
</dbReference>
<proteinExistence type="inferred from homology"/>
<dbReference type="SUPFAM" id="SSF48179">
    <property type="entry name" value="6-phosphogluconate dehydrogenase C-terminal domain-like"/>
    <property type="match status" value="1"/>
</dbReference>
<dbReference type="Pfam" id="PF14748">
    <property type="entry name" value="P5CR_dimer"/>
    <property type="match status" value="1"/>
</dbReference>
<dbReference type="STRING" id="576117.SAMN04488138_10954"/>
<feature type="domain" description="Pyrroline-5-carboxylate reductase catalytic N-terminal" evidence="3">
    <location>
        <begin position="2"/>
        <end position="87"/>
    </location>
</feature>
<dbReference type="PANTHER" id="PTHR11645:SF13">
    <property type="entry name" value="PYRROLINE-5-CARBOXYLATE REDUCTASE CATALYTIC N-TERMINAL DOMAIN-CONTAINING PROTEIN"/>
    <property type="match status" value="1"/>
</dbReference>
<evidence type="ECO:0000313" key="5">
    <source>
        <dbReference type="EMBL" id="SFJ73684.1"/>
    </source>
</evidence>
<feature type="binding site" evidence="2">
    <location>
        <begin position="68"/>
        <end position="71"/>
    </location>
    <ligand>
        <name>NADP(+)</name>
        <dbReference type="ChEBI" id="CHEBI:58349"/>
    </ligand>
</feature>
<dbReference type="Pfam" id="PF03807">
    <property type="entry name" value="F420_oxidored"/>
    <property type="match status" value="1"/>
</dbReference>
<evidence type="ECO:0000256" key="1">
    <source>
        <dbReference type="ARBA" id="ARBA00005525"/>
    </source>
</evidence>
<dbReference type="InterPro" id="IPR000304">
    <property type="entry name" value="Pyrroline-COOH_reductase"/>
</dbReference>
<dbReference type="OrthoDB" id="9805754at2"/>
<dbReference type="RefSeq" id="WP_066601031.1">
    <property type="nucleotide sequence ID" value="NZ_FORY01000009.1"/>
</dbReference>
<keyword evidence="6" id="KW-1185">Reference proteome</keyword>
<evidence type="ECO:0000313" key="6">
    <source>
        <dbReference type="Proteomes" id="UP000183299"/>
    </source>
</evidence>
<dbReference type="InterPro" id="IPR028939">
    <property type="entry name" value="P5C_Rdtase_cat_N"/>
</dbReference>
<feature type="binding site" evidence="2">
    <location>
        <position position="55"/>
    </location>
    <ligand>
        <name>NADPH</name>
        <dbReference type="ChEBI" id="CHEBI:57783"/>
    </ligand>
</feature>
<dbReference type="PANTHER" id="PTHR11645">
    <property type="entry name" value="PYRROLINE-5-CARBOXYLATE REDUCTASE"/>
    <property type="match status" value="1"/>
</dbReference>
<gene>
    <name evidence="5" type="ORF">SAMN04488138_10954</name>
</gene>
<dbReference type="GO" id="GO:0004735">
    <property type="term" value="F:pyrroline-5-carboxylate reductase activity"/>
    <property type="evidence" value="ECO:0007669"/>
    <property type="project" value="InterPro"/>
</dbReference>
<dbReference type="Gene3D" id="1.10.3730.10">
    <property type="entry name" value="ProC C-terminal domain-like"/>
    <property type="match status" value="1"/>
</dbReference>
<organism evidence="5 6">
    <name type="scientific">Celeribacter halophilus</name>
    <dbReference type="NCBI Taxonomy" id="576117"/>
    <lineage>
        <taxon>Bacteria</taxon>
        <taxon>Pseudomonadati</taxon>
        <taxon>Pseudomonadota</taxon>
        <taxon>Alphaproteobacteria</taxon>
        <taxon>Rhodobacterales</taxon>
        <taxon>Roseobacteraceae</taxon>
        <taxon>Celeribacter</taxon>
    </lineage>
</organism>